<keyword evidence="2" id="KW-0224">Dipeptidase</keyword>
<dbReference type="Proteomes" id="UP000004095">
    <property type="component" value="Unassembled WGS sequence"/>
</dbReference>
<accession>A1ZGW8</accession>
<dbReference type="AlphaFoldDB" id="A1ZGW8"/>
<reference evidence="2 3" key="1">
    <citation type="submission" date="2007-01" db="EMBL/GenBank/DDBJ databases">
        <authorList>
            <person name="Haygood M."/>
            <person name="Podell S."/>
            <person name="Anderson C."/>
            <person name="Hopkinson B."/>
            <person name="Roe K."/>
            <person name="Barbeau K."/>
            <person name="Gaasterland T."/>
            <person name="Ferriera S."/>
            <person name="Johnson J."/>
            <person name="Kravitz S."/>
            <person name="Beeson K."/>
            <person name="Sutton G."/>
            <person name="Rogers Y.-H."/>
            <person name="Friedman R."/>
            <person name="Frazier M."/>
            <person name="Venter J.C."/>
        </authorList>
    </citation>
    <scope>NUCLEOTIDE SEQUENCE [LARGE SCALE GENOMIC DNA]</scope>
    <source>
        <strain evidence="2 3">ATCC 23134</strain>
    </source>
</reference>
<dbReference type="SUPFAM" id="SSF55920">
    <property type="entry name" value="Creatinase/aminopeptidase"/>
    <property type="match status" value="1"/>
</dbReference>
<dbReference type="EC" id="3.4.13.9" evidence="2"/>
<dbReference type="GO" id="GO:0102009">
    <property type="term" value="F:proline dipeptidase activity"/>
    <property type="evidence" value="ECO:0007669"/>
    <property type="project" value="UniProtKB-EC"/>
</dbReference>
<dbReference type="InterPro" id="IPR000994">
    <property type="entry name" value="Pept_M24"/>
</dbReference>
<gene>
    <name evidence="2" type="ORF">M23134_08059</name>
</gene>
<evidence type="ECO:0000259" key="1">
    <source>
        <dbReference type="Pfam" id="PF00557"/>
    </source>
</evidence>
<dbReference type="eggNOG" id="COG0006">
    <property type="taxonomic scope" value="Bacteria"/>
</dbReference>
<dbReference type="InterPro" id="IPR036005">
    <property type="entry name" value="Creatinase/aminopeptidase-like"/>
</dbReference>
<evidence type="ECO:0000313" key="2">
    <source>
        <dbReference type="EMBL" id="EAY30237.1"/>
    </source>
</evidence>
<dbReference type="EMBL" id="AAWS01000007">
    <property type="protein sequence ID" value="EAY30237.1"/>
    <property type="molecule type" value="Genomic_DNA"/>
</dbReference>
<dbReference type="PANTHER" id="PTHR46112:SF2">
    <property type="entry name" value="XAA-PRO AMINOPEPTIDASE P-RELATED"/>
    <property type="match status" value="1"/>
</dbReference>
<comment type="caution">
    <text evidence="2">The sequence shown here is derived from an EMBL/GenBank/DDBJ whole genome shotgun (WGS) entry which is preliminary data.</text>
</comment>
<dbReference type="InterPro" id="IPR050659">
    <property type="entry name" value="Peptidase_M24B"/>
</dbReference>
<dbReference type="Gene3D" id="3.40.350.10">
    <property type="entry name" value="Creatinase/prolidase N-terminal domain"/>
    <property type="match status" value="1"/>
</dbReference>
<name>A1ZGW8_MICM2</name>
<dbReference type="PANTHER" id="PTHR46112">
    <property type="entry name" value="AMINOPEPTIDASE"/>
    <property type="match status" value="1"/>
</dbReference>
<keyword evidence="3" id="KW-1185">Reference proteome</keyword>
<keyword evidence="2" id="KW-0378">Hydrolase</keyword>
<proteinExistence type="predicted"/>
<protein>
    <submittedName>
        <fullName evidence="2">Xaa-Pro dipeptidase, putative</fullName>
        <ecNumber evidence="2">3.4.13.9</ecNumber>
    </submittedName>
</protein>
<dbReference type="Gene3D" id="3.90.230.10">
    <property type="entry name" value="Creatinase/methionine aminopeptidase superfamily"/>
    <property type="match status" value="1"/>
</dbReference>
<organism evidence="2 3">
    <name type="scientific">Microscilla marina ATCC 23134</name>
    <dbReference type="NCBI Taxonomy" id="313606"/>
    <lineage>
        <taxon>Bacteria</taxon>
        <taxon>Pseudomonadati</taxon>
        <taxon>Bacteroidota</taxon>
        <taxon>Cytophagia</taxon>
        <taxon>Cytophagales</taxon>
        <taxon>Microscillaceae</taxon>
        <taxon>Microscilla</taxon>
    </lineage>
</organism>
<feature type="domain" description="Peptidase M24" evidence="1">
    <location>
        <begin position="161"/>
        <end position="360"/>
    </location>
</feature>
<dbReference type="InterPro" id="IPR029149">
    <property type="entry name" value="Creatin/AminoP/Spt16_N"/>
</dbReference>
<evidence type="ECO:0000313" key="3">
    <source>
        <dbReference type="Proteomes" id="UP000004095"/>
    </source>
</evidence>
<sequence length="379" mass="41740">MQTNGVDVMMATIPENLLYASGFRSLSQWLIRGQKTLAVAVIKFNGEVTLIAPSGELDRAACDPPVVDHIIAFDTVTVEPGDEAIWLAEDWRYANMVLVSNRPKDLWEAFALAGIPDEACVAIDDPDLAQAYRQRYQTQVTDARPLWLQSRLIKTPEEVNRLRRAVEITEIAFLHTINAVQVGISEKELAIIFNMAVVKAGGDPYLAVIGAGTYGAYPNHIPGDYCIKAGDLIRWDMGCSYQGYVADIARTTCVGKPNKLQTERWEAVLAGQMAALNAIYPGQLAAEVYSIGMQAARENGLPDIKRKHIGHGIGIDMYEPPSISPNETLSLEAGMVFELEVLFYELGFGSVQVEDTIHVTPDGYERFTTLPHSLIIIDN</sequence>
<keyword evidence="2" id="KW-0645">Protease</keyword>
<dbReference type="Pfam" id="PF00557">
    <property type="entry name" value="Peptidase_M24"/>
    <property type="match status" value="1"/>
</dbReference>